<organism evidence="3">
    <name type="scientific">marine sediment metagenome</name>
    <dbReference type="NCBI Taxonomy" id="412755"/>
    <lineage>
        <taxon>unclassified sequences</taxon>
        <taxon>metagenomes</taxon>
        <taxon>ecological metagenomes</taxon>
    </lineage>
</organism>
<protein>
    <recommendedName>
        <fullName evidence="2">PPM-type phosphatase domain-containing protein</fullName>
    </recommendedName>
</protein>
<evidence type="ECO:0000313" key="3">
    <source>
        <dbReference type="EMBL" id="GAG74865.1"/>
    </source>
</evidence>
<dbReference type="InterPro" id="IPR001932">
    <property type="entry name" value="PPM-type_phosphatase-like_dom"/>
</dbReference>
<evidence type="ECO:0000256" key="1">
    <source>
        <dbReference type="ARBA" id="ARBA00022801"/>
    </source>
</evidence>
<dbReference type="PANTHER" id="PTHR43156:SF2">
    <property type="entry name" value="STAGE II SPORULATION PROTEIN E"/>
    <property type="match status" value="1"/>
</dbReference>
<name>X0ZYC3_9ZZZZ</name>
<gene>
    <name evidence="3" type="ORF">S01H4_32586</name>
</gene>
<dbReference type="SUPFAM" id="SSF81606">
    <property type="entry name" value="PP2C-like"/>
    <property type="match status" value="1"/>
</dbReference>
<comment type="caution">
    <text evidence="3">The sequence shown here is derived from an EMBL/GenBank/DDBJ whole genome shotgun (WGS) entry which is preliminary data.</text>
</comment>
<proteinExistence type="predicted"/>
<feature type="non-terminal residue" evidence="3">
    <location>
        <position position="1"/>
    </location>
</feature>
<dbReference type="SMART" id="SM00331">
    <property type="entry name" value="PP2C_SIG"/>
    <property type="match status" value="1"/>
</dbReference>
<dbReference type="InterPro" id="IPR052016">
    <property type="entry name" value="Bact_Sigma-Reg"/>
</dbReference>
<dbReference type="Pfam" id="PF07228">
    <property type="entry name" value="SpoIIE"/>
    <property type="match status" value="1"/>
</dbReference>
<evidence type="ECO:0000259" key="2">
    <source>
        <dbReference type="SMART" id="SM00331"/>
    </source>
</evidence>
<sequence length="260" mass="30271">NENLKIAYEKLDEKDRELEKAYSIIHEDLSIAEKIQRGLLPSLSGQMKSDFDIAVYHKQLFEVGGDYYDLFKTKNEKYAIGVFDISGHGVSAALVMVYLKAQFMQIMKRLESPKKIVEWVNSTSFNFLKSVKRYATVNFVVFHQDKLRYVCGGGFGLLIGHDKISTFEKRDHFLGLRDKPFHEYELPFSKDDILVLYTDGMIEAQNDKNEDYTMARLKQMVINNIDKHVDDILKLCLNDYQNFRSKDSDDITLLILRKRV</sequence>
<accession>X0ZYC3</accession>
<dbReference type="GO" id="GO:0016791">
    <property type="term" value="F:phosphatase activity"/>
    <property type="evidence" value="ECO:0007669"/>
    <property type="project" value="TreeGrafter"/>
</dbReference>
<feature type="domain" description="PPM-type phosphatase" evidence="2">
    <location>
        <begin position="48"/>
        <end position="258"/>
    </location>
</feature>
<reference evidence="3" key="1">
    <citation type="journal article" date="2014" name="Front. Microbiol.">
        <title>High frequency of phylogenetically diverse reductive dehalogenase-homologous genes in deep subseafloor sedimentary metagenomes.</title>
        <authorList>
            <person name="Kawai M."/>
            <person name="Futagami T."/>
            <person name="Toyoda A."/>
            <person name="Takaki Y."/>
            <person name="Nishi S."/>
            <person name="Hori S."/>
            <person name="Arai W."/>
            <person name="Tsubouchi T."/>
            <person name="Morono Y."/>
            <person name="Uchiyama I."/>
            <person name="Ito T."/>
            <person name="Fujiyama A."/>
            <person name="Inagaki F."/>
            <person name="Takami H."/>
        </authorList>
    </citation>
    <scope>NUCLEOTIDE SEQUENCE</scope>
    <source>
        <strain evidence="3">Expedition CK06-06</strain>
    </source>
</reference>
<dbReference type="InterPro" id="IPR036457">
    <property type="entry name" value="PPM-type-like_dom_sf"/>
</dbReference>
<keyword evidence="1" id="KW-0378">Hydrolase</keyword>
<dbReference type="PANTHER" id="PTHR43156">
    <property type="entry name" value="STAGE II SPORULATION PROTEIN E-RELATED"/>
    <property type="match status" value="1"/>
</dbReference>
<dbReference type="Gene3D" id="3.60.40.10">
    <property type="entry name" value="PPM-type phosphatase domain"/>
    <property type="match status" value="1"/>
</dbReference>
<dbReference type="EMBL" id="BART01017056">
    <property type="protein sequence ID" value="GAG74865.1"/>
    <property type="molecule type" value="Genomic_DNA"/>
</dbReference>
<dbReference type="AlphaFoldDB" id="X0ZYC3"/>